<evidence type="ECO:0008006" key="4">
    <source>
        <dbReference type="Google" id="ProtNLM"/>
    </source>
</evidence>
<dbReference type="RefSeq" id="WP_345025945.1">
    <property type="nucleotide sequence ID" value="NZ_BAABEY010000001.1"/>
</dbReference>
<name>A0ABP8LKJ5_9BACT</name>
<dbReference type="EMBL" id="BAABEY010000001">
    <property type="protein sequence ID" value="GAA4430672.1"/>
    <property type="molecule type" value="Genomic_DNA"/>
</dbReference>
<dbReference type="Proteomes" id="UP001501508">
    <property type="component" value="Unassembled WGS sequence"/>
</dbReference>
<organism evidence="2 3">
    <name type="scientific">Ravibacter arvi</name>
    <dbReference type="NCBI Taxonomy" id="2051041"/>
    <lineage>
        <taxon>Bacteria</taxon>
        <taxon>Pseudomonadati</taxon>
        <taxon>Bacteroidota</taxon>
        <taxon>Cytophagia</taxon>
        <taxon>Cytophagales</taxon>
        <taxon>Spirosomataceae</taxon>
        <taxon>Ravibacter</taxon>
    </lineage>
</organism>
<accession>A0ABP8LKJ5</accession>
<dbReference type="InterPro" id="IPR053842">
    <property type="entry name" value="NikA-like"/>
</dbReference>
<feature type="coiled-coil region" evidence="1">
    <location>
        <begin position="58"/>
        <end position="85"/>
    </location>
</feature>
<dbReference type="Pfam" id="PF21983">
    <property type="entry name" value="NikA-like"/>
    <property type="match status" value="1"/>
</dbReference>
<keyword evidence="3" id="KW-1185">Reference proteome</keyword>
<evidence type="ECO:0000313" key="2">
    <source>
        <dbReference type="EMBL" id="GAA4430672.1"/>
    </source>
</evidence>
<proteinExistence type="predicted"/>
<protein>
    <recommendedName>
        <fullName evidence="4">Plasmid mobilization relaxosome protein MobC</fullName>
    </recommendedName>
</protein>
<keyword evidence="1" id="KW-0175">Coiled coil</keyword>
<gene>
    <name evidence="2" type="ORF">GCM10023091_00230</name>
</gene>
<reference evidence="3" key="1">
    <citation type="journal article" date="2019" name="Int. J. Syst. Evol. Microbiol.">
        <title>The Global Catalogue of Microorganisms (GCM) 10K type strain sequencing project: providing services to taxonomists for standard genome sequencing and annotation.</title>
        <authorList>
            <consortium name="The Broad Institute Genomics Platform"/>
            <consortium name="The Broad Institute Genome Sequencing Center for Infectious Disease"/>
            <person name="Wu L."/>
            <person name="Ma J."/>
        </authorList>
    </citation>
    <scope>NUCLEOTIDE SEQUENCE [LARGE SCALE GENOMIC DNA]</scope>
    <source>
        <strain evidence="3">JCM 31920</strain>
    </source>
</reference>
<sequence>MKEQKNNRSQWLHIRLSADEKQQLEKAVQQTTCRNISDYARKVLQKKPVVVRVRDESKEELLNELTALRKELNAIGNNFNQLIRKMQLLGRKDQLEAWFRAYQAERDNFPDRMRNIEFELKKLVLKWWP</sequence>
<evidence type="ECO:0000313" key="3">
    <source>
        <dbReference type="Proteomes" id="UP001501508"/>
    </source>
</evidence>
<evidence type="ECO:0000256" key="1">
    <source>
        <dbReference type="SAM" id="Coils"/>
    </source>
</evidence>
<comment type="caution">
    <text evidence="2">The sequence shown here is derived from an EMBL/GenBank/DDBJ whole genome shotgun (WGS) entry which is preliminary data.</text>
</comment>